<evidence type="ECO:0000256" key="8">
    <source>
        <dbReference type="HAMAP-Rule" id="MF_00193"/>
    </source>
</evidence>
<dbReference type="EMBL" id="CP007536">
    <property type="protein sequence ID" value="AIC16278.1"/>
    <property type="molecule type" value="Genomic_DNA"/>
</dbReference>
<evidence type="ECO:0000313" key="13">
    <source>
        <dbReference type="Proteomes" id="UP000027093"/>
    </source>
</evidence>
<dbReference type="UniPathway" id="UPA00253">
    <property type="reaction ID" value="UER00333"/>
</dbReference>
<feature type="binding site" description="in other chain" evidence="8">
    <location>
        <begin position="267"/>
        <end position="268"/>
    </location>
    <ligand>
        <name>deamido-NAD(+)</name>
        <dbReference type="ChEBI" id="CHEBI:58437"/>
        <note>ligand shared between two neighboring subunits</note>
    </ligand>
</feature>
<dbReference type="EC" id="6.3.1.5" evidence="8 10"/>
<gene>
    <name evidence="8 12" type="primary">nadE</name>
    <name evidence="12" type="ORF">NVIE_020210</name>
</gene>
<feature type="domain" description="NAD/GMP synthase" evidence="11">
    <location>
        <begin position="30"/>
        <end position="272"/>
    </location>
</feature>
<comment type="function">
    <text evidence="8">Catalyzes the ATP-dependent amidation of deamido-NAD to form NAD. Uses ammonia as a nitrogen source.</text>
</comment>
<keyword evidence="4 8" id="KW-0547">Nucleotide-binding</keyword>
<dbReference type="STRING" id="926571.NVIE_020210"/>
<dbReference type="InterPro" id="IPR022310">
    <property type="entry name" value="NAD/GMP_synthase"/>
</dbReference>
<dbReference type="Pfam" id="PF02540">
    <property type="entry name" value="NAD_synthase"/>
    <property type="match status" value="1"/>
</dbReference>
<dbReference type="PANTHER" id="PTHR23090:SF9">
    <property type="entry name" value="GLUTAMINE-DEPENDENT NAD(+) SYNTHETASE"/>
    <property type="match status" value="1"/>
</dbReference>
<sequence>MVSLNYSSSPESRVLARLTGGGFDRAKTAKSIEKFIAGYVKAARAEGGVVVGLSGGLDSAVVAALCARALGGSGRVLGLILPGASTPNEDVEDAAAHARELGIEHQTINIEPIVERCMQVLPDIDNKVARGNLTARVRMSVLYYHAYVGRRLVAGTSDKSEISIGYFTKFGDGGADMIPIAGLYKTQVRELGRYLKVPGAILQKKSSPRLWADHTAEDEIGMSYETIDPILYMLVDRKKTAKEAAAALGVPIDTVKRVQAMVVKSAHKRAMPAAPPRL</sequence>
<dbReference type="GO" id="GO:0005737">
    <property type="term" value="C:cytoplasm"/>
    <property type="evidence" value="ECO:0007669"/>
    <property type="project" value="InterPro"/>
</dbReference>
<comment type="pathway">
    <text evidence="8">Cofactor biosynthesis; NAD(+) biosynthesis; NAD(+) from deamido-NAD(+) (ammonia route): step 1/1.</text>
</comment>
<comment type="catalytic activity">
    <reaction evidence="8 10">
        <text>deamido-NAD(+) + NH4(+) + ATP = AMP + diphosphate + NAD(+) + H(+)</text>
        <dbReference type="Rhea" id="RHEA:21188"/>
        <dbReference type="ChEBI" id="CHEBI:15378"/>
        <dbReference type="ChEBI" id="CHEBI:28938"/>
        <dbReference type="ChEBI" id="CHEBI:30616"/>
        <dbReference type="ChEBI" id="CHEBI:33019"/>
        <dbReference type="ChEBI" id="CHEBI:57540"/>
        <dbReference type="ChEBI" id="CHEBI:58437"/>
        <dbReference type="ChEBI" id="CHEBI:456215"/>
        <dbReference type="EC" id="6.3.1.5"/>
    </reaction>
</comment>
<dbReference type="HOGENOM" id="CLU_059327_1_1_2"/>
<dbReference type="GO" id="GO:0046872">
    <property type="term" value="F:metal ion binding"/>
    <property type="evidence" value="ECO:0007669"/>
    <property type="project" value="UniProtKB-KW"/>
</dbReference>
<dbReference type="Gene3D" id="3.40.50.620">
    <property type="entry name" value="HUPs"/>
    <property type="match status" value="1"/>
</dbReference>
<keyword evidence="3 8" id="KW-0479">Metal-binding</keyword>
<dbReference type="GO" id="GO:0005524">
    <property type="term" value="F:ATP binding"/>
    <property type="evidence" value="ECO:0007669"/>
    <property type="project" value="UniProtKB-UniRule"/>
</dbReference>
<dbReference type="InterPro" id="IPR014729">
    <property type="entry name" value="Rossmann-like_a/b/a_fold"/>
</dbReference>
<feature type="binding site" evidence="8">
    <location>
        <begin position="52"/>
        <end position="59"/>
    </location>
    <ligand>
        <name>ATP</name>
        <dbReference type="ChEBI" id="CHEBI:30616"/>
    </ligand>
</feature>
<dbReference type="KEGG" id="nvn:NVIE_020210"/>
<dbReference type="Proteomes" id="UP000027093">
    <property type="component" value="Chromosome"/>
</dbReference>
<comment type="similarity">
    <text evidence="1 8 9">Belongs to the NAD synthetase family.</text>
</comment>
<dbReference type="PANTHER" id="PTHR23090">
    <property type="entry name" value="NH 3 /GLUTAMINE-DEPENDENT NAD + SYNTHETASE"/>
    <property type="match status" value="1"/>
</dbReference>
<feature type="binding site" description="in other chain" evidence="8">
    <location>
        <position position="136"/>
    </location>
    <ligand>
        <name>deamido-NAD(+)</name>
        <dbReference type="ChEBI" id="CHEBI:58437"/>
        <note>ligand shared between two neighboring subunits</note>
    </ligand>
</feature>
<evidence type="ECO:0000313" key="12">
    <source>
        <dbReference type="EMBL" id="AIC16278.1"/>
    </source>
</evidence>
<protein>
    <recommendedName>
        <fullName evidence="8 10">NH(3)-dependent NAD(+) synthetase</fullName>
        <ecNumber evidence="8 10">6.3.1.5</ecNumber>
    </recommendedName>
</protein>
<evidence type="ECO:0000256" key="1">
    <source>
        <dbReference type="ARBA" id="ARBA00005859"/>
    </source>
</evidence>
<dbReference type="AlphaFoldDB" id="A0A060HL98"/>
<dbReference type="NCBIfam" id="NF010587">
    <property type="entry name" value="PRK13980.1"/>
    <property type="match status" value="1"/>
</dbReference>
<evidence type="ECO:0000256" key="6">
    <source>
        <dbReference type="ARBA" id="ARBA00022842"/>
    </source>
</evidence>
<dbReference type="GO" id="GO:0009435">
    <property type="term" value="P:NAD+ biosynthetic process"/>
    <property type="evidence" value="ECO:0007669"/>
    <property type="project" value="UniProtKB-UniRule"/>
</dbReference>
<keyword evidence="5 8" id="KW-0067">ATP-binding</keyword>
<comment type="subunit">
    <text evidence="8">Homodimer.</text>
</comment>
<dbReference type="HAMAP" id="MF_00193">
    <property type="entry name" value="NadE_ammonia_dep"/>
    <property type="match status" value="1"/>
</dbReference>
<evidence type="ECO:0000256" key="5">
    <source>
        <dbReference type="ARBA" id="ARBA00022840"/>
    </source>
</evidence>
<keyword evidence="2 8" id="KW-0436">Ligase</keyword>
<keyword evidence="7 8" id="KW-0520">NAD</keyword>
<feature type="binding site" evidence="8">
    <location>
        <position position="156"/>
    </location>
    <ligand>
        <name>ATP</name>
        <dbReference type="ChEBI" id="CHEBI:30616"/>
    </ligand>
</feature>
<accession>A0A060HL98</accession>
<feature type="binding site" evidence="8">
    <location>
        <position position="176"/>
    </location>
    <ligand>
        <name>deamido-NAD(+)</name>
        <dbReference type="ChEBI" id="CHEBI:58437"/>
        <note>ligand shared between two neighboring subunits</note>
    </ligand>
</feature>
<dbReference type="InterPro" id="IPR022926">
    <property type="entry name" value="NH(3)-dep_NAD(+)_synth"/>
</dbReference>
<organism evidence="12 13">
    <name type="scientific">Nitrososphaera viennensis EN76</name>
    <dbReference type="NCBI Taxonomy" id="926571"/>
    <lineage>
        <taxon>Archaea</taxon>
        <taxon>Nitrososphaerota</taxon>
        <taxon>Nitrososphaeria</taxon>
        <taxon>Nitrososphaerales</taxon>
        <taxon>Nitrososphaeraceae</taxon>
        <taxon>Nitrososphaera</taxon>
    </lineage>
</organism>
<dbReference type="NCBIfam" id="TIGR00552">
    <property type="entry name" value="nadE"/>
    <property type="match status" value="1"/>
</dbReference>
<dbReference type="SUPFAM" id="SSF52402">
    <property type="entry name" value="Adenine nucleotide alpha hydrolases-like"/>
    <property type="match status" value="1"/>
</dbReference>
<keyword evidence="13" id="KW-1185">Reference proteome</keyword>
<evidence type="ECO:0000256" key="7">
    <source>
        <dbReference type="ARBA" id="ARBA00023027"/>
    </source>
</evidence>
<evidence type="ECO:0000256" key="4">
    <source>
        <dbReference type="ARBA" id="ARBA00022741"/>
    </source>
</evidence>
<evidence type="ECO:0000256" key="2">
    <source>
        <dbReference type="ARBA" id="ARBA00022598"/>
    </source>
</evidence>
<proteinExistence type="inferred from homology"/>
<feature type="binding site" evidence="8">
    <location>
        <position position="207"/>
    </location>
    <ligand>
        <name>ATP</name>
        <dbReference type="ChEBI" id="CHEBI:30616"/>
    </ligand>
</feature>
<feature type="binding site" evidence="8">
    <location>
        <position position="185"/>
    </location>
    <ligand>
        <name>ATP</name>
        <dbReference type="ChEBI" id="CHEBI:30616"/>
    </ligand>
</feature>
<dbReference type="CDD" id="cd00553">
    <property type="entry name" value="NAD_synthase"/>
    <property type="match status" value="1"/>
</dbReference>
<name>A0A060HL98_9ARCH</name>
<evidence type="ECO:0000256" key="3">
    <source>
        <dbReference type="ARBA" id="ARBA00022723"/>
    </source>
</evidence>
<feature type="binding site" evidence="8">
    <location>
        <position position="58"/>
    </location>
    <ligand>
        <name>Mg(2+)</name>
        <dbReference type="ChEBI" id="CHEBI:18420"/>
    </ligand>
</feature>
<keyword evidence="6 8" id="KW-0460">Magnesium</keyword>
<dbReference type="GO" id="GO:0004359">
    <property type="term" value="F:glutaminase activity"/>
    <property type="evidence" value="ECO:0007669"/>
    <property type="project" value="InterPro"/>
</dbReference>
<evidence type="ECO:0000259" key="11">
    <source>
        <dbReference type="Pfam" id="PF02540"/>
    </source>
</evidence>
<reference evidence="12 13" key="1">
    <citation type="journal article" date="2014" name="Int. J. Syst. Evol. Microbiol.">
        <title>Nitrososphaera viennensis gen. nov., sp. nov., an aerobic and mesophilic, ammonia-oxidizing archaeon from soil and a member of the archaeal phylum Thaumarchaeota.</title>
        <authorList>
            <person name="Stieglmeier M."/>
            <person name="Klingl A."/>
            <person name="Alves R.J."/>
            <person name="Rittmann S.K."/>
            <person name="Melcher M."/>
            <person name="Leisch N."/>
            <person name="Schleper C."/>
        </authorList>
    </citation>
    <scope>NUCLEOTIDE SEQUENCE [LARGE SCALE GENOMIC DNA]</scope>
    <source>
        <strain evidence="12">EN76</strain>
    </source>
</reference>
<feature type="binding site" description="in other chain" evidence="8">
    <location>
        <position position="169"/>
    </location>
    <ligand>
        <name>deamido-NAD(+)</name>
        <dbReference type="ChEBI" id="CHEBI:58437"/>
        <note>ligand shared between two neighboring subunits</note>
    </ligand>
</feature>
<dbReference type="GO" id="GO:0003952">
    <property type="term" value="F:NAD+ synthase (glutamine-hydrolyzing) activity"/>
    <property type="evidence" value="ECO:0007669"/>
    <property type="project" value="InterPro"/>
</dbReference>
<feature type="binding site" evidence="8">
    <location>
        <position position="161"/>
    </location>
    <ligand>
        <name>Mg(2+)</name>
        <dbReference type="ChEBI" id="CHEBI:18420"/>
    </ligand>
</feature>
<evidence type="ECO:0000256" key="10">
    <source>
        <dbReference type="RuleBase" id="RU003812"/>
    </source>
</evidence>
<dbReference type="GO" id="GO:0008795">
    <property type="term" value="F:NAD+ synthase activity"/>
    <property type="evidence" value="ECO:0007669"/>
    <property type="project" value="UniProtKB-UniRule"/>
</dbReference>
<dbReference type="InterPro" id="IPR003694">
    <property type="entry name" value="NAD_synthase"/>
</dbReference>
<dbReference type="FunFam" id="3.40.50.620:FF:000106">
    <property type="entry name" value="Glutamine-dependent NAD(+) synthetase"/>
    <property type="match status" value="1"/>
</dbReference>
<evidence type="ECO:0000256" key="9">
    <source>
        <dbReference type="RuleBase" id="RU003811"/>
    </source>
</evidence>